<proteinExistence type="predicted"/>
<dbReference type="NCBIfam" id="NF038247">
    <property type="entry name" value="memb_stab_MspA"/>
    <property type="match status" value="1"/>
</dbReference>
<dbReference type="EMBL" id="SCWC02000003">
    <property type="protein sequence ID" value="KAA1039668.1"/>
    <property type="molecule type" value="Genomic_DNA"/>
</dbReference>
<feature type="transmembrane region" description="Helical" evidence="1">
    <location>
        <begin position="84"/>
        <end position="105"/>
    </location>
</feature>
<accession>A0ABQ6R970</accession>
<reference evidence="2 3" key="1">
    <citation type="submission" date="2019-09" db="EMBL/GenBank/DDBJ databases">
        <authorList>
            <person name="Mazhar S."/>
            <person name="Altermann E."/>
            <person name="Hill C."/>
            <person name="Mcauliffe O."/>
        </authorList>
    </citation>
    <scope>NUCLEOTIDE SEQUENCE [LARGE SCALE GENOMIC DNA]</scope>
    <source>
        <strain evidence="2 3">ATCC 51831</strain>
    </source>
</reference>
<evidence type="ECO:0008006" key="4">
    <source>
        <dbReference type="Google" id="ProtNLM"/>
    </source>
</evidence>
<dbReference type="RefSeq" id="WP_149459062.1">
    <property type="nucleotide sequence ID" value="NZ_SCWC02000003.1"/>
</dbReference>
<evidence type="ECO:0000313" key="3">
    <source>
        <dbReference type="Proteomes" id="UP000295735"/>
    </source>
</evidence>
<comment type="caution">
    <text evidence="2">The sequence shown here is derived from an EMBL/GenBank/DDBJ whole genome shotgun (WGS) entry which is preliminary data.</text>
</comment>
<keyword evidence="1" id="KW-1133">Transmembrane helix</keyword>
<evidence type="ECO:0000256" key="1">
    <source>
        <dbReference type="SAM" id="Phobius"/>
    </source>
</evidence>
<dbReference type="InterPro" id="IPR053572">
    <property type="entry name" value="MspA"/>
</dbReference>
<keyword evidence="3" id="KW-1185">Reference proteome</keyword>
<keyword evidence="1" id="KW-0812">Transmembrane</keyword>
<protein>
    <recommendedName>
        <fullName evidence="4">DUF1516 family protein</fullName>
    </recommendedName>
</protein>
<evidence type="ECO:0000313" key="2">
    <source>
        <dbReference type="EMBL" id="KAA1039668.1"/>
    </source>
</evidence>
<name>A0ABQ6R970_9STAP</name>
<sequence>MIFLLTLYLLIYLLVSYLSIYQYSIPLTRILRIILSIGLLLFSFSLLVGITATSWWVFLLVLALVINIEITAFKHRINDQKGVLILHIFTLMLTVLIIGVSFFNYSV</sequence>
<keyword evidence="1" id="KW-0472">Membrane</keyword>
<feature type="transmembrane region" description="Helical" evidence="1">
    <location>
        <begin position="30"/>
        <end position="49"/>
    </location>
</feature>
<feature type="transmembrane region" description="Helical" evidence="1">
    <location>
        <begin position="55"/>
        <end position="72"/>
    </location>
</feature>
<dbReference type="Proteomes" id="UP000295735">
    <property type="component" value="Unassembled WGS sequence"/>
</dbReference>
<organism evidence="2 3">
    <name type="scientific">Macrococcus equipercicus</name>
    <dbReference type="NCBI Taxonomy" id="69967"/>
    <lineage>
        <taxon>Bacteria</taxon>
        <taxon>Bacillati</taxon>
        <taxon>Bacillota</taxon>
        <taxon>Bacilli</taxon>
        <taxon>Bacillales</taxon>
        <taxon>Staphylococcaceae</taxon>
        <taxon>Macrococcus</taxon>
    </lineage>
</organism>
<gene>
    <name evidence="2" type="ORF">ERX35_006225</name>
</gene>
<feature type="transmembrane region" description="Helical" evidence="1">
    <location>
        <begin position="6"/>
        <end position="23"/>
    </location>
</feature>